<evidence type="ECO:0000313" key="3">
    <source>
        <dbReference type="Proteomes" id="UP000613177"/>
    </source>
</evidence>
<feature type="compositionally biased region" description="Low complexity" evidence="1">
    <location>
        <begin position="114"/>
        <end position="209"/>
    </location>
</feature>
<comment type="caution">
    <text evidence="2">The sequence shown here is derived from an EMBL/GenBank/DDBJ whole genome shotgun (WGS) entry which is preliminary data.</text>
</comment>
<dbReference type="AlphaFoldDB" id="A0A8H7VRM2"/>
<feature type="region of interest" description="Disordered" evidence="1">
    <location>
        <begin position="113"/>
        <end position="221"/>
    </location>
</feature>
<organism evidence="2 3">
    <name type="scientific">Thamnidium elegans</name>
    <dbReference type="NCBI Taxonomy" id="101142"/>
    <lineage>
        <taxon>Eukaryota</taxon>
        <taxon>Fungi</taxon>
        <taxon>Fungi incertae sedis</taxon>
        <taxon>Mucoromycota</taxon>
        <taxon>Mucoromycotina</taxon>
        <taxon>Mucoromycetes</taxon>
        <taxon>Mucorales</taxon>
        <taxon>Mucorineae</taxon>
        <taxon>Mucoraceae</taxon>
        <taxon>Thamnidium</taxon>
    </lineage>
</organism>
<protein>
    <submittedName>
        <fullName evidence="2">Uncharacterized protein</fullName>
    </submittedName>
</protein>
<evidence type="ECO:0000313" key="2">
    <source>
        <dbReference type="EMBL" id="KAG2232176.1"/>
    </source>
</evidence>
<sequence>MESYRYQTPSTYKYIKYFKEKPLSDWEEEDFIRFYDGNDVSKTKRSGLQASFSYCLNCIILQDQDVPDDIKEIVKMKRKDIRSSPINTPQTLYVGCKVSNSVNTGTQVTINTNQQSPASAQTQASSSAQTQTSPPAQDQTSSAQTQSPAPAQTQASSSAQTQTSPPAQDQTSSAQIQSPAPAQTQASSSAQTQTSPPAQDQTSSSQTQAVPRRKRSIKDANTNIENWNISSPSESSTWLINNIDICRTFYSYQTSVKEKFVEMQGYLEIENSLYDLLALSRILFLQKDNQHQGLIKNHFSTEDLKMIHKATKSEITSGKISFNQNLYFSIKEAIDKFEEDEEELDFSINLLALCKTTGQYEARAIKAIVYLFPELISVKNRTISEAHLSASFVHPVIRSLFSSPNDISHCSNIHQTDLNRPDYKVDKYTHYQYSSTPVFGELKTSAYSSNTKLLITDLYRLAIFMKNEIDEKNLRLTIGFQAVGLCIYFYAMELTSSRIYKFVELLSVQLPKNINNLQETLLLLDPISNISRIYKEKCVKSAANLQLFQCPTLPEELLDDLLMKCKSKQTKDDFFYRKAHE</sequence>
<accession>A0A8H7VRM2</accession>
<proteinExistence type="predicted"/>
<dbReference type="EMBL" id="JAEPRE010000120">
    <property type="protein sequence ID" value="KAG2232176.1"/>
    <property type="molecule type" value="Genomic_DNA"/>
</dbReference>
<name>A0A8H7VRM2_9FUNG</name>
<keyword evidence="3" id="KW-1185">Reference proteome</keyword>
<gene>
    <name evidence="2" type="ORF">INT48_004104</name>
</gene>
<reference evidence="2" key="1">
    <citation type="submission" date="2021-01" db="EMBL/GenBank/DDBJ databases">
        <title>Metabolic potential, ecology and presence of endohyphal bacteria is reflected in genomic diversity of Mucoromycotina.</title>
        <authorList>
            <person name="Muszewska A."/>
            <person name="Okrasinska A."/>
            <person name="Steczkiewicz K."/>
            <person name="Drgas O."/>
            <person name="Orlowska M."/>
            <person name="Perlinska-Lenart U."/>
            <person name="Aleksandrzak-Piekarczyk T."/>
            <person name="Szatraj K."/>
            <person name="Zielenkiewicz U."/>
            <person name="Pilsyk S."/>
            <person name="Malc E."/>
            <person name="Mieczkowski P."/>
            <person name="Kruszewska J.S."/>
            <person name="Biernat P."/>
            <person name="Pawlowska J."/>
        </authorList>
    </citation>
    <scope>NUCLEOTIDE SEQUENCE</scope>
    <source>
        <strain evidence="2">WA0000018081</strain>
    </source>
</reference>
<evidence type="ECO:0000256" key="1">
    <source>
        <dbReference type="SAM" id="MobiDB-lite"/>
    </source>
</evidence>
<dbReference type="Proteomes" id="UP000613177">
    <property type="component" value="Unassembled WGS sequence"/>
</dbReference>